<reference evidence="2 3" key="1">
    <citation type="submission" date="2019-06" db="EMBL/GenBank/DDBJ databases">
        <title>Sequencing the genomes of 1000 actinobacteria strains.</title>
        <authorList>
            <person name="Klenk H.-P."/>
        </authorList>
    </citation>
    <scope>NUCLEOTIDE SEQUENCE [LARGE SCALE GENOMIC DNA]</scope>
    <source>
        <strain evidence="2 3">DSM 45671</strain>
    </source>
</reference>
<accession>A0A561SPR2</accession>
<organism evidence="2 3">
    <name type="scientific">Pseudonocardia hierapolitana</name>
    <dbReference type="NCBI Taxonomy" id="1128676"/>
    <lineage>
        <taxon>Bacteria</taxon>
        <taxon>Bacillati</taxon>
        <taxon>Actinomycetota</taxon>
        <taxon>Actinomycetes</taxon>
        <taxon>Pseudonocardiales</taxon>
        <taxon>Pseudonocardiaceae</taxon>
        <taxon>Pseudonocardia</taxon>
    </lineage>
</organism>
<dbReference type="RefSeq" id="WP_170308894.1">
    <property type="nucleotide sequence ID" value="NZ_VIWU01000001.1"/>
</dbReference>
<dbReference type="Proteomes" id="UP000321261">
    <property type="component" value="Unassembled WGS sequence"/>
</dbReference>
<name>A0A561SPR2_9PSEU</name>
<sequence length="51" mass="5629">MIDVDPIKAPAEDRRQAIASGTRDDVRIAAPRIEQITITVPAWDRTRGDNG</sequence>
<comment type="caution">
    <text evidence="2">The sequence shown here is derived from an EMBL/GenBank/DDBJ whole genome shotgun (WGS) entry which is preliminary data.</text>
</comment>
<dbReference type="EMBL" id="VIWU01000001">
    <property type="protein sequence ID" value="TWF76860.1"/>
    <property type="molecule type" value="Genomic_DNA"/>
</dbReference>
<gene>
    <name evidence="2" type="ORF">FHX44_112758</name>
</gene>
<feature type="region of interest" description="Disordered" evidence="1">
    <location>
        <begin position="1"/>
        <end position="22"/>
    </location>
</feature>
<evidence type="ECO:0000313" key="3">
    <source>
        <dbReference type="Proteomes" id="UP000321261"/>
    </source>
</evidence>
<evidence type="ECO:0000256" key="1">
    <source>
        <dbReference type="SAM" id="MobiDB-lite"/>
    </source>
</evidence>
<dbReference type="AlphaFoldDB" id="A0A561SPR2"/>
<keyword evidence="3" id="KW-1185">Reference proteome</keyword>
<proteinExistence type="predicted"/>
<feature type="compositionally biased region" description="Basic and acidic residues" evidence="1">
    <location>
        <begin position="10"/>
        <end position="22"/>
    </location>
</feature>
<evidence type="ECO:0000313" key="2">
    <source>
        <dbReference type="EMBL" id="TWF76860.1"/>
    </source>
</evidence>
<protein>
    <submittedName>
        <fullName evidence="2">Uncharacterized protein</fullName>
    </submittedName>
</protein>